<evidence type="ECO:0000256" key="14">
    <source>
        <dbReference type="ARBA" id="ARBA00061570"/>
    </source>
</evidence>
<keyword evidence="10 15" id="KW-0067">ATP-binding</keyword>
<dbReference type="InterPro" id="IPR041569">
    <property type="entry name" value="AAA_lid_3"/>
</dbReference>
<dbReference type="FunFam" id="3.40.50.300:FF:000001">
    <property type="entry name" value="ATP-dependent zinc metalloprotease FtsH"/>
    <property type="match status" value="1"/>
</dbReference>
<keyword evidence="8 15" id="KW-0378">Hydrolase</keyword>
<dbReference type="SUPFAM" id="SSF52540">
    <property type="entry name" value="P-loop containing nucleoside triphosphate hydrolases"/>
    <property type="match status" value="1"/>
</dbReference>
<feature type="domain" description="AAA+ ATPase" evidence="17">
    <location>
        <begin position="195"/>
        <end position="334"/>
    </location>
</feature>
<protein>
    <recommendedName>
        <fullName evidence="15">ATP-dependent zinc metalloprotease FtsH</fullName>
        <ecNumber evidence="15">3.4.24.-</ecNumber>
    </recommendedName>
</protein>
<feature type="binding site" evidence="15">
    <location>
        <position position="507"/>
    </location>
    <ligand>
        <name>Zn(2+)</name>
        <dbReference type="ChEBI" id="CHEBI:29105"/>
        <note>catalytic</note>
    </ligand>
</feature>
<accession>A0A1G2L5D0</accession>
<dbReference type="PANTHER" id="PTHR23076">
    <property type="entry name" value="METALLOPROTEASE M41 FTSH"/>
    <property type="match status" value="1"/>
</dbReference>
<dbReference type="Gene3D" id="1.20.58.760">
    <property type="entry name" value="Peptidase M41"/>
    <property type="match status" value="1"/>
</dbReference>
<dbReference type="InterPro" id="IPR027417">
    <property type="entry name" value="P-loop_NTPase"/>
</dbReference>
<evidence type="ECO:0000256" key="13">
    <source>
        <dbReference type="ARBA" id="ARBA00023136"/>
    </source>
</evidence>
<comment type="caution">
    <text evidence="18">The sequence shown here is derived from an EMBL/GenBank/DDBJ whole genome shotgun (WGS) entry which is preliminary data.</text>
</comment>
<dbReference type="GO" id="GO:0030163">
    <property type="term" value="P:protein catabolic process"/>
    <property type="evidence" value="ECO:0007669"/>
    <property type="project" value="UniProtKB-UniRule"/>
</dbReference>
<keyword evidence="6 15" id="KW-0479">Metal-binding</keyword>
<dbReference type="InterPro" id="IPR003593">
    <property type="entry name" value="AAA+_ATPase"/>
</dbReference>
<keyword evidence="4 15" id="KW-0645">Protease</keyword>
<dbReference type="EC" id="3.4.24.-" evidence="15"/>
<evidence type="ECO:0000256" key="8">
    <source>
        <dbReference type="ARBA" id="ARBA00022801"/>
    </source>
</evidence>
<dbReference type="EMBL" id="MHQO01000022">
    <property type="protein sequence ID" value="OHA06843.1"/>
    <property type="molecule type" value="Genomic_DNA"/>
</dbReference>
<evidence type="ECO:0000256" key="2">
    <source>
        <dbReference type="ARBA" id="ARBA00010044"/>
    </source>
</evidence>
<dbReference type="SMART" id="SM00382">
    <property type="entry name" value="AAA"/>
    <property type="match status" value="1"/>
</dbReference>
<comment type="subcellular location">
    <subcellularLocation>
        <location evidence="15">Cell membrane</location>
        <topology evidence="15">Multi-pass membrane protein</topology>
        <orientation evidence="15">Cytoplasmic side</orientation>
    </subcellularLocation>
    <subcellularLocation>
        <location evidence="1">Membrane</location>
    </subcellularLocation>
</comment>
<keyword evidence="11 15" id="KW-1133">Transmembrane helix</keyword>
<dbReference type="InterPro" id="IPR003960">
    <property type="entry name" value="ATPase_AAA_CS"/>
</dbReference>
<gene>
    <name evidence="15" type="primary">ftsH</name>
    <name evidence="18" type="ORF">A2934_00580</name>
</gene>
<evidence type="ECO:0000256" key="12">
    <source>
        <dbReference type="ARBA" id="ARBA00023049"/>
    </source>
</evidence>
<feature type="active site" evidence="15">
    <location>
        <position position="426"/>
    </location>
</feature>
<evidence type="ECO:0000313" key="19">
    <source>
        <dbReference type="Proteomes" id="UP000177982"/>
    </source>
</evidence>
<dbReference type="Proteomes" id="UP000177982">
    <property type="component" value="Unassembled WGS sequence"/>
</dbReference>
<evidence type="ECO:0000256" key="11">
    <source>
        <dbReference type="ARBA" id="ARBA00022989"/>
    </source>
</evidence>
<evidence type="ECO:0000256" key="16">
    <source>
        <dbReference type="RuleBase" id="RU003651"/>
    </source>
</evidence>
<evidence type="ECO:0000256" key="4">
    <source>
        <dbReference type="ARBA" id="ARBA00022670"/>
    </source>
</evidence>
<dbReference type="HAMAP" id="MF_01458">
    <property type="entry name" value="FtsH"/>
    <property type="match status" value="1"/>
</dbReference>
<keyword evidence="3 15" id="KW-1003">Cell membrane</keyword>
<keyword evidence="12 15" id="KW-0482">Metalloprotease</keyword>
<dbReference type="AlphaFoldDB" id="A0A1G2L5D0"/>
<feature type="binding site" evidence="15">
    <location>
        <begin position="203"/>
        <end position="210"/>
    </location>
    <ligand>
        <name>ATP</name>
        <dbReference type="ChEBI" id="CHEBI:30616"/>
    </ligand>
</feature>
<dbReference type="InterPro" id="IPR037219">
    <property type="entry name" value="Peptidase_M41-like"/>
</dbReference>
<dbReference type="Pfam" id="PF06480">
    <property type="entry name" value="FtsH_ext"/>
    <property type="match status" value="1"/>
</dbReference>
<dbReference type="GO" id="GO:0005886">
    <property type="term" value="C:plasma membrane"/>
    <property type="evidence" value="ECO:0007669"/>
    <property type="project" value="UniProtKB-SubCell"/>
</dbReference>
<comment type="subunit">
    <text evidence="15">Homohexamer.</text>
</comment>
<dbReference type="Gene3D" id="3.30.720.210">
    <property type="match status" value="1"/>
</dbReference>
<feature type="transmembrane region" description="Helical" evidence="15">
    <location>
        <begin position="112"/>
        <end position="132"/>
    </location>
</feature>
<evidence type="ECO:0000313" key="18">
    <source>
        <dbReference type="EMBL" id="OHA06843.1"/>
    </source>
</evidence>
<dbReference type="Pfam" id="PF17862">
    <property type="entry name" value="AAA_lid_3"/>
    <property type="match status" value="1"/>
</dbReference>
<evidence type="ECO:0000256" key="9">
    <source>
        <dbReference type="ARBA" id="ARBA00022833"/>
    </source>
</evidence>
<keyword evidence="18" id="KW-0132">Cell division</keyword>
<dbReference type="GO" id="GO:0004222">
    <property type="term" value="F:metalloendopeptidase activity"/>
    <property type="evidence" value="ECO:0007669"/>
    <property type="project" value="InterPro"/>
</dbReference>
<dbReference type="Gene3D" id="3.40.50.300">
    <property type="entry name" value="P-loop containing nucleotide triphosphate hydrolases"/>
    <property type="match status" value="1"/>
</dbReference>
<keyword evidence="9 15" id="KW-0862">Zinc</keyword>
<evidence type="ECO:0000256" key="6">
    <source>
        <dbReference type="ARBA" id="ARBA00022723"/>
    </source>
</evidence>
<reference evidence="18 19" key="1">
    <citation type="journal article" date="2016" name="Nat. Commun.">
        <title>Thousands of microbial genomes shed light on interconnected biogeochemical processes in an aquifer system.</title>
        <authorList>
            <person name="Anantharaman K."/>
            <person name="Brown C.T."/>
            <person name="Hug L.A."/>
            <person name="Sharon I."/>
            <person name="Castelle C.J."/>
            <person name="Probst A.J."/>
            <person name="Thomas B.C."/>
            <person name="Singh A."/>
            <person name="Wilkins M.J."/>
            <person name="Karaoz U."/>
            <person name="Brodie E.L."/>
            <person name="Williams K.H."/>
            <person name="Hubbard S.S."/>
            <person name="Banfield J.F."/>
        </authorList>
    </citation>
    <scope>NUCLEOTIDE SEQUENCE [LARGE SCALE GENOMIC DNA]</scope>
</reference>
<comment type="caution">
    <text evidence="15">Lacks conserved residue(s) required for the propagation of feature annotation.</text>
</comment>
<keyword evidence="7 15" id="KW-0547">Nucleotide-binding</keyword>
<dbReference type="Gene3D" id="1.10.8.60">
    <property type="match status" value="1"/>
</dbReference>
<evidence type="ECO:0000256" key="3">
    <source>
        <dbReference type="ARBA" id="ARBA00022475"/>
    </source>
</evidence>
<dbReference type="InterPro" id="IPR003959">
    <property type="entry name" value="ATPase_AAA_core"/>
</dbReference>
<comment type="cofactor">
    <cofactor evidence="15">
        <name>Zn(2+)</name>
        <dbReference type="ChEBI" id="CHEBI:29105"/>
    </cofactor>
    <text evidence="15">Binds 1 zinc ion per subunit.</text>
</comment>
<dbReference type="PROSITE" id="PS00674">
    <property type="entry name" value="AAA"/>
    <property type="match status" value="1"/>
</dbReference>
<dbReference type="CDD" id="cd19501">
    <property type="entry name" value="RecA-like_FtsH"/>
    <property type="match status" value="1"/>
</dbReference>
<organism evidence="18 19">
    <name type="scientific">Candidatus Sungbacteria bacterium RIFCSPLOWO2_01_FULL_47_10</name>
    <dbReference type="NCBI Taxonomy" id="1802276"/>
    <lineage>
        <taxon>Bacteria</taxon>
        <taxon>Candidatus Sungiibacteriota</taxon>
    </lineage>
</organism>
<dbReference type="GO" id="GO:0004176">
    <property type="term" value="F:ATP-dependent peptidase activity"/>
    <property type="evidence" value="ECO:0007669"/>
    <property type="project" value="InterPro"/>
</dbReference>
<proteinExistence type="inferred from homology"/>
<dbReference type="GO" id="GO:0005524">
    <property type="term" value="F:ATP binding"/>
    <property type="evidence" value="ECO:0007669"/>
    <property type="project" value="UniProtKB-UniRule"/>
</dbReference>
<dbReference type="NCBIfam" id="TIGR01241">
    <property type="entry name" value="FtsH_fam"/>
    <property type="match status" value="1"/>
</dbReference>
<feature type="binding site" evidence="15">
    <location>
        <position position="425"/>
    </location>
    <ligand>
        <name>Zn(2+)</name>
        <dbReference type="ChEBI" id="CHEBI:29105"/>
        <note>catalytic</note>
    </ligand>
</feature>
<dbReference type="Pfam" id="PF01434">
    <property type="entry name" value="Peptidase_M41"/>
    <property type="match status" value="1"/>
</dbReference>
<dbReference type="InterPro" id="IPR000642">
    <property type="entry name" value="Peptidase_M41"/>
</dbReference>
<sequence>MLFQTLFGAGPGGSGDINYLSYSSFIEQVEKDNVAQVEVSEDKKLIRIELKKPIPVDAGQTSTGRSDSGKASPRVSGLFTVYLAADYDTWLTEKLLKHGVRVEALPKKGDSVWGFFGSWIPMLLFLGVWIFFMRRAQGGAGGALQFGKSKYRIVQAKDMKKFSDVAGCDESKEELKEIVDFLRDPRKFYRLGGKIPKGVLLVGQPGTGKTLLAKAIAGEANVPFFSISGSDFVEMFVGVGASRVRDLFEQGKKHAPCIIFMDEIDAVGRHRGAGLGGGHDEREQTLNQLLVEMDGFDSNEGVILIAATNRPDVLDPALLRPGRFDRQIVVPRPDLKGREEILKIHSREKPMHEDVDLSVVARGTPGFSGADLANLVNEAALLASRRDKEKIEPVDFEDAKDKVLMGPERKSAVIPEHERLITAYHEAGHAIVAQFLFDTDVSNADPVHKVTIIPRGMAGGLTQQLPLEDRHNYSEQYVKNRLAVLLAGRAGEERQFGGMKSTGAGNDIEVATKLSRKMICEWGMSEKLGPVVYGQKEELVFLGRDVGHRQNYSEETARLVDEEIKENVVVAHKRAHEILETNTAAFEALAQTLLRIETVTGNEVAEIYRMNS</sequence>
<dbReference type="GO" id="GO:0006508">
    <property type="term" value="P:proteolysis"/>
    <property type="evidence" value="ECO:0007669"/>
    <property type="project" value="UniProtKB-KW"/>
</dbReference>
<dbReference type="GO" id="GO:0008270">
    <property type="term" value="F:zinc ion binding"/>
    <property type="evidence" value="ECO:0007669"/>
    <property type="project" value="UniProtKB-UniRule"/>
</dbReference>
<evidence type="ECO:0000256" key="1">
    <source>
        <dbReference type="ARBA" id="ARBA00004370"/>
    </source>
</evidence>
<evidence type="ECO:0000256" key="15">
    <source>
        <dbReference type="HAMAP-Rule" id="MF_01458"/>
    </source>
</evidence>
<evidence type="ECO:0000256" key="7">
    <source>
        <dbReference type="ARBA" id="ARBA00022741"/>
    </source>
</evidence>
<evidence type="ECO:0000259" key="17">
    <source>
        <dbReference type="SMART" id="SM00382"/>
    </source>
</evidence>
<dbReference type="FunFam" id="1.10.8.60:FF:000001">
    <property type="entry name" value="ATP-dependent zinc metalloprotease FtsH"/>
    <property type="match status" value="1"/>
</dbReference>
<dbReference type="InterPro" id="IPR005936">
    <property type="entry name" value="FtsH"/>
</dbReference>
<keyword evidence="18" id="KW-0131">Cell cycle</keyword>
<comment type="similarity">
    <text evidence="16">Belongs to the AAA ATPase family.</text>
</comment>
<comment type="similarity">
    <text evidence="2 15">In the C-terminal section; belongs to the peptidase M41 family.</text>
</comment>
<dbReference type="SUPFAM" id="SSF140990">
    <property type="entry name" value="FtsH protease domain-like"/>
    <property type="match status" value="1"/>
</dbReference>
<dbReference type="Pfam" id="PF00004">
    <property type="entry name" value="AAA"/>
    <property type="match status" value="1"/>
</dbReference>
<evidence type="ECO:0000256" key="10">
    <source>
        <dbReference type="ARBA" id="ARBA00022840"/>
    </source>
</evidence>
<keyword evidence="13 15" id="KW-0472">Membrane</keyword>
<keyword evidence="5 15" id="KW-0812">Transmembrane</keyword>
<dbReference type="InterPro" id="IPR011546">
    <property type="entry name" value="Pept_M41_FtsH_extracell"/>
</dbReference>
<comment type="similarity">
    <text evidence="14 15">In the central section; belongs to the AAA ATPase family.</text>
</comment>
<comment type="function">
    <text evidence="15">Acts as a processive, ATP-dependent zinc metallopeptidase for both cytoplasmic and membrane proteins. Plays a role in the quality control of integral membrane proteins.</text>
</comment>
<dbReference type="FunFam" id="1.20.58.760:FF:000001">
    <property type="entry name" value="ATP-dependent zinc metalloprotease FtsH"/>
    <property type="match status" value="1"/>
</dbReference>
<evidence type="ECO:0000256" key="5">
    <source>
        <dbReference type="ARBA" id="ARBA00022692"/>
    </source>
</evidence>
<dbReference type="PANTHER" id="PTHR23076:SF97">
    <property type="entry name" value="ATP-DEPENDENT ZINC METALLOPROTEASE YME1L1"/>
    <property type="match status" value="1"/>
</dbReference>
<feature type="binding site" evidence="15">
    <location>
        <position position="429"/>
    </location>
    <ligand>
        <name>Zn(2+)</name>
        <dbReference type="ChEBI" id="CHEBI:29105"/>
        <note>catalytic</note>
    </ligand>
</feature>
<name>A0A1G2L5D0_9BACT</name>
<dbReference type="GO" id="GO:0051301">
    <property type="term" value="P:cell division"/>
    <property type="evidence" value="ECO:0007669"/>
    <property type="project" value="UniProtKB-KW"/>
</dbReference>
<dbReference type="GO" id="GO:0016887">
    <property type="term" value="F:ATP hydrolysis activity"/>
    <property type="evidence" value="ECO:0007669"/>
    <property type="project" value="UniProtKB-UniRule"/>
</dbReference>